<evidence type="ECO:0000313" key="5">
    <source>
        <dbReference type="EMBL" id="KAK9720397.1"/>
    </source>
</evidence>
<organism evidence="5 6">
    <name type="scientific">Basidiobolus ranarum</name>
    <dbReference type="NCBI Taxonomy" id="34480"/>
    <lineage>
        <taxon>Eukaryota</taxon>
        <taxon>Fungi</taxon>
        <taxon>Fungi incertae sedis</taxon>
        <taxon>Zoopagomycota</taxon>
        <taxon>Entomophthoromycotina</taxon>
        <taxon>Basidiobolomycetes</taxon>
        <taxon>Basidiobolales</taxon>
        <taxon>Basidiobolaceae</taxon>
        <taxon>Basidiobolus</taxon>
    </lineage>
</organism>
<dbReference type="PANTHER" id="PTHR47775">
    <property type="entry name" value="BUD SITE SELECTION PROTEIN 14"/>
    <property type="match status" value="1"/>
</dbReference>
<proteinExistence type="predicted"/>
<evidence type="ECO:0000256" key="3">
    <source>
        <dbReference type="SAM" id="Coils"/>
    </source>
</evidence>
<keyword evidence="6" id="KW-1185">Reference proteome</keyword>
<protein>
    <submittedName>
        <fullName evidence="5">Protein phosphatase regulator</fullName>
    </submittedName>
</protein>
<name>A0ABR2W500_9FUNG</name>
<dbReference type="Gene3D" id="3.10.20.90">
    <property type="entry name" value="Phosphatidylinositol 3-kinase Catalytic Subunit, Chain A, domain 1"/>
    <property type="match status" value="1"/>
</dbReference>
<evidence type="ECO:0000256" key="1">
    <source>
        <dbReference type="ARBA" id="ARBA00022443"/>
    </source>
</evidence>
<gene>
    <name evidence="5" type="primary">BUD14</name>
    <name evidence="5" type="ORF">K7432_004195</name>
</gene>
<feature type="domain" description="SH3" evidence="4">
    <location>
        <begin position="46"/>
        <end position="107"/>
    </location>
</feature>
<evidence type="ECO:0000256" key="2">
    <source>
        <dbReference type="PROSITE-ProRule" id="PRU00192"/>
    </source>
</evidence>
<dbReference type="SUPFAM" id="SSF54236">
    <property type="entry name" value="Ubiquitin-like"/>
    <property type="match status" value="1"/>
</dbReference>
<evidence type="ECO:0000313" key="6">
    <source>
        <dbReference type="Proteomes" id="UP001479436"/>
    </source>
</evidence>
<dbReference type="PROSITE" id="PS50002">
    <property type="entry name" value="SH3"/>
    <property type="match status" value="1"/>
</dbReference>
<dbReference type="EMBL" id="JASJQH010007016">
    <property type="protein sequence ID" value="KAK9720397.1"/>
    <property type="molecule type" value="Genomic_DNA"/>
</dbReference>
<comment type="caution">
    <text evidence="5">The sequence shown here is derived from an EMBL/GenBank/DDBJ whole genome shotgun (WGS) entry which is preliminary data.</text>
</comment>
<sequence length="974" mass="109910">MKEIIPSLSMSTECEEVFLERNNTGISSSDIQNQQCAPTENLGECIDFSLVYALFSFEASVEGQANVIQGEPLMLLDDSHSYWWLIRVLRDNSTGYLPAENVETPYERLARLNCQHNQKLCTVDTYNVETADKNFTEDHDFPQRNFKSVSFQTRFMSEILENPDDDYYTENSDDDTTEGIKTNTISTEYSSSTSTLSPAKRVASIEIIQMQSQYVYMKELEETTQTLTVHTGNIDLDSPWKTIRTNAQTTISDIIEQSLERFDLEKCTLSNYYMVAYDSEEQAVYQLDEYDILTEVIESICEGTYIMPGSNIVRNSIYLHLSNQLDYFTNPPQLTDNVNRNTSLSFYINRKLRTIRKDEATILNFPIQMTTVKETGERSSITSIAKVKPTMMVVDFLKLALTEFDMEIETYTEFRVFLSISDIERPLPFECTLMTVFRVILNYDASQDREDIKFVIRRNHLPSINPFSLNSEKNPLCTSPISDESPTSTVVDCDSDEENPAISIHHMSIRLSIFENNQASVHEKLEVEEIPKSLEPVKKSEEYSLTKLENSSEDIHSQISESIDTLENGSLSDITTVKELVNQPALDVASPIKAGFSTTVSLGYQNLEGRRLSSTEIKTREIVSSILRKIAPPPSCPPPRHLIAQRKNVVEIARGSLVEPVIVEHGNSVVNTQLIKIEDLDAPLNDSHDHQFKDNRNFLNDSDSKIVPANCVKSEIDSVPCEQTQNIIEEDLVIEVEKQSSYLGKGVISNRLSSDAEDLIEKEISGESEEPDLEDSPIACVGEYVDTARGQPVRYIVRNEIPRASSDMLMGITRRMVTATDNSLFEAGILISSPENEKSPETMVDHNGHLSKLRPFSDTLHLASYDIEADGSVETSPTAWTAHQPSSPPPVYNIHETSDSAAALYRDNDEMTALITLVRGAAHFDYDHNEVNSCSGQGNEYEQDIRELFTSTEEDLREIEKELDQVMASIVDVF</sequence>
<feature type="coiled-coil region" evidence="3">
    <location>
        <begin position="942"/>
        <end position="969"/>
    </location>
</feature>
<dbReference type="InterPro" id="IPR053039">
    <property type="entry name" value="Polarity_Bud-Selection_Reg"/>
</dbReference>
<dbReference type="InterPro" id="IPR036028">
    <property type="entry name" value="SH3-like_dom_sf"/>
</dbReference>
<dbReference type="SMART" id="SM00326">
    <property type="entry name" value="SH3"/>
    <property type="match status" value="1"/>
</dbReference>
<dbReference type="PANTHER" id="PTHR47775:SF1">
    <property type="entry name" value="BUD SITE SELECTION PROTEIN 14"/>
    <property type="match status" value="1"/>
</dbReference>
<dbReference type="InterPro" id="IPR001452">
    <property type="entry name" value="SH3_domain"/>
</dbReference>
<dbReference type="InterPro" id="IPR029071">
    <property type="entry name" value="Ubiquitin-like_domsf"/>
</dbReference>
<keyword evidence="1 2" id="KW-0728">SH3 domain</keyword>
<reference evidence="5 6" key="1">
    <citation type="submission" date="2023-04" db="EMBL/GenBank/DDBJ databases">
        <title>Genome of Basidiobolus ranarum AG-B5.</title>
        <authorList>
            <person name="Stajich J.E."/>
            <person name="Carter-House D."/>
            <person name="Gryganskyi A."/>
        </authorList>
    </citation>
    <scope>NUCLEOTIDE SEQUENCE [LARGE SCALE GENOMIC DNA]</scope>
    <source>
        <strain evidence="5 6">AG-B5</strain>
    </source>
</reference>
<keyword evidence="3" id="KW-0175">Coiled coil</keyword>
<accession>A0ABR2W500</accession>
<dbReference type="Proteomes" id="UP001479436">
    <property type="component" value="Unassembled WGS sequence"/>
</dbReference>
<evidence type="ECO:0000259" key="4">
    <source>
        <dbReference type="PROSITE" id="PS50002"/>
    </source>
</evidence>
<dbReference type="SUPFAM" id="SSF50044">
    <property type="entry name" value="SH3-domain"/>
    <property type="match status" value="1"/>
</dbReference>
<dbReference type="Gene3D" id="2.30.30.40">
    <property type="entry name" value="SH3 Domains"/>
    <property type="match status" value="1"/>
</dbReference>